<keyword evidence="4" id="KW-0472">Membrane</keyword>
<evidence type="ECO:0000256" key="1">
    <source>
        <dbReference type="ARBA" id="ARBA00022679"/>
    </source>
</evidence>
<keyword evidence="3" id="KW-0902">Two-component regulatory system</keyword>
<name>A0ABS5JXV2_9BACT</name>
<dbReference type="Pfam" id="PF07730">
    <property type="entry name" value="HisKA_3"/>
    <property type="match status" value="1"/>
</dbReference>
<dbReference type="InterPro" id="IPR050482">
    <property type="entry name" value="Sensor_HK_TwoCompSys"/>
</dbReference>
<dbReference type="InterPro" id="IPR035965">
    <property type="entry name" value="PAS-like_dom_sf"/>
</dbReference>
<feature type="transmembrane region" description="Helical" evidence="4">
    <location>
        <begin position="163"/>
        <end position="184"/>
    </location>
</feature>
<dbReference type="Gene3D" id="1.20.5.1930">
    <property type="match status" value="1"/>
</dbReference>
<gene>
    <name evidence="6" type="ORF">KEM10_13455</name>
</gene>
<sequence>MNIDNQTHNTSLNQNKLNDKILKRVFLILTILVVPVIIIAVVRSYLISGNLITVGLTGMALIISLSFLFYTKWKTELRIQTFLIVLISLAAFGMYHYGIFSLSKYALVLVPVFAIVYLSYKRTLLLGGISLLVFIVFGTLYSLELISYKADANILAVMPTTWITEALVLMIISVSISIVVYNMVNAYKKEVLKLKASEEMLYNSLNDLPLPVGIMNKDYEILFINNSLVEHMGYSLNDGGDVQSILKLAFRENEKFKEIIKEWQISIDKAFESQIVPPVKEYSYLSKNGEKRISEIHYSLSNDKILLIFVDQTEKKERMKEIVKAIVQTEEKERGRVAKELHDGLGPLISTAKIYAHSLTKVKDEKTVSSYNDRLQQILDESINEIKDISNNLSPHILRNYGLKDAILSFVEKLRPVSGINFSISIDFHSQLNEVIQFTTYRSIVELINNSIKHADAKDIIIKVKEEDSNLLIVFEDNGVGFDFEENKNKGFGLNNLLARINNIGGNFDYFTGPDSGVEIKINLPL</sequence>
<proteinExistence type="predicted"/>
<comment type="caution">
    <text evidence="6">The sequence shown here is derived from an EMBL/GenBank/DDBJ whole genome shotgun (WGS) entry which is preliminary data.</text>
</comment>
<evidence type="ECO:0000313" key="7">
    <source>
        <dbReference type="Proteomes" id="UP000708576"/>
    </source>
</evidence>
<dbReference type="CDD" id="cd16917">
    <property type="entry name" value="HATPase_UhpB-NarQ-NarX-like"/>
    <property type="match status" value="1"/>
</dbReference>
<reference evidence="6 7" key="1">
    <citation type="journal article" date="2015" name="Int. J. Syst. Evol. Microbiol.">
        <title>Carboxylicivirga linearis sp. nov., isolated from a sea cucumber culture pond.</title>
        <authorList>
            <person name="Wang F.Q."/>
            <person name="Zhou Y.X."/>
            <person name="Lin X.Z."/>
            <person name="Chen G.J."/>
            <person name="Du Z.J."/>
        </authorList>
    </citation>
    <scope>NUCLEOTIDE SEQUENCE [LARGE SCALE GENOMIC DNA]</scope>
    <source>
        <strain evidence="6 7">FB218</strain>
    </source>
</reference>
<evidence type="ECO:0000256" key="3">
    <source>
        <dbReference type="ARBA" id="ARBA00023012"/>
    </source>
</evidence>
<dbReference type="SUPFAM" id="SSF55874">
    <property type="entry name" value="ATPase domain of HSP90 chaperone/DNA topoisomerase II/histidine kinase"/>
    <property type="match status" value="1"/>
</dbReference>
<feature type="domain" description="Histidine kinase" evidence="5">
    <location>
        <begin position="336"/>
        <end position="526"/>
    </location>
</feature>
<accession>A0ABS5JXV2</accession>
<dbReference type="Proteomes" id="UP000708576">
    <property type="component" value="Unassembled WGS sequence"/>
</dbReference>
<dbReference type="EMBL" id="JAGUCO010000009">
    <property type="protein sequence ID" value="MBS2099294.1"/>
    <property type="molecule type" value="Genomic_DNA"/>
</dbReference>
<feature type="transmembrane region" description="Helical" evidence="4">
    <location>
        <begin position="77"/>
        <end position="96"/>
    </location>
</feature>
<dbReference type="Pfam" id="PF02518">
    <property type="entry name" value="HATPase_c"/>
    <property type="match status" value="1"/>
</dbReference>
<feature type="transmembrane region" description="Helical" evidence="4">
    <location>
        <begin position="25"/>
        <end position="45"/>
    </location>
</feature>
<dbReference type="PROSITE" id="PS50109">
    <property type="entry name" value="HIS_KIN"/>
    <property type="match status" value="1"/>
</dbReference>
<keyword evidence="4" id="KW-0812">Transmembrane</keyword>
<dbReference type="PANTHER" id="PTHR24421:SF58">
    <property type="entry name" value="SIGNAL TRANSDUCTION HISTIDINE-PROTEIN KINASE_PHOSPHATASE UHPB"/>
    <property type="match status" value="1"/>
</dbReference>
<evidence type="ECO:0000313" key="6">
    <source>
        <dbReference type="EMBL" id="MBS2099294.1"/>
    </source>
</evidence>
<evidence type="ECO:0000259" key="5">
    <source>
        <dbReference type="PROSITE" id="PS50109"/>
    </source>
</evidence>
<organism evidence="6 7">
    <name type="scientific">Carboxylicivirga linearis</name>
    <dbReference type="NCBI Taxonomy" id="1628157"/>
    <lineage>
        <taxon>Bacteria</taxon>
        <taxon>Pseudomonadati</taxon>
        <taxon>Bacteroidota</taxon>
        <taxon>Bacteroidia</taxon>
        <taxon>Marinilabiliales</taxon>
        <taxon>Marinilabiliaceae</taxon>
        <taxon>Carboxylicivirga</taxon>
    </lineage>
</organism>
<keyword evidence="4" id="KW-1133">Transmembrane helix</keyword>
<feature type="transmembrane region" description="Helical" evidence="4">
    <location>
        <begin position="51"/>
        <end position="70"/>
    </location>
</feature>
<dbReference type="PANTHER" id="PTHR24421">
    <property type="entry name" value="NITRATE/NITRITE SENSOR PROTEIN NARX-RELATED"/>
    <property type="match status" value="1"/>
</dbReference>
<dbReference type="InterPro" id="IPR003594">
    <property type="entry name" value="HATPase_dom"/>
</dbReference>
<feature type="transmembrane region" description="Helical" evidence="4">
    <location>
        <begin position="125"/>
        <end position="143"/>
    </location>
</feature>
<dbReference type="InterPro" id="IPR036890">
    <property type="entry name" value="HATPase_C_sf"/>
</dbReference>
<evidence type="ECO:0000256" key="4">
    <source>
        <dbReference type="SAM" id="Phobius"/>
    </source>
</evidence>
<protein>
    <recommendedName>
        <fullName evidence="5">Histidine kinase domain-containing protein</fullName>
    </recommendedName>
</protein>
<dbReference type="SUPFAM" id="SSF55785">
    <property type="entry name" value="PYP-like sensor domain (PAS domain)"/>
    <property type="match status" value="1"/>
</dbReference>
<feature type="transmembrane region" description="Helical" evidence="4">
    <location>
        <begin position="102"/>
        <end position="120"/>
    </location>
</feature>
<dbReference type="Gene3D" id="3.30.565.10">
    <property type="entry name" value="Histidine kinase-like ATPase, C-terminal domain"/>
    <property type="match status" value="1"/>
</dbReference>
<evidence type="ECO:0000256" key="2">
    <source>
        <dbReference type="ARBA" id="ARBA00022777"/>
    </source>
</evidence>
<dbReference type="InterPro" id="IPR011712">
    <property type="entry name" value="Sig_transdc_His_kin_sub3_dim/P"/>
</dbReference>
<dbReference type="InterPro" id="IPR005467">
    <property type="entry name" value="His_kinase_dom"/>
</dbReference>
<keyword evidence="1" id="KW-0808">Transferase</keyword>
<keyword evidence="7" id="KW-1185">Reference proteome</keyword>
<dbReference type="RefSeq" id="WP_212216534.1">
    <property type="nucleotide sequence ID" value="NZ_JAGUCO010000009.1"/>
</dbReference>
<keyword evidence="2" id="KW-0418">Kinase</keyword>